<evidence type="ECO:0000313" key="4">
    <source>
        <dbReference type="Proteomes" id="UP000569951"/>
    </source>
</evidence>
<dbReference type="Gene3D" id="3.30.1390.10">
    <property type="match status" value="1"/>
</dbReference>
<comment type="subunit">
    <text evidence="1">Binds to the N-terminal domain of the chaperone ClpA.</text>
</comment>
<dbReference type="Proteomes" id="UP000569951">
    <property type="component" value="Unassembled WGS sequence"/>
</dbReference>
<comment type="function">
    <text evidence="1">Involved in the modulation of the specificity of the ClpAP-mediated ATP-dependent protein degradation.</text>
</comment>
<sequence>MPQRPPESETQTLTRPELKTPEMYRVLLLNDDYTPMDFVVDLLIRLFHRSALQANRIMLAVHHKGSGVAGVYPREIAETKVHQATELARKAGHPLRCVMEEDI</sequence>
<dbReference type="AlphaFoldDB" id="A0A841I4Y0"/>
<dbReference type="EMBL" id="JACHHG010000020">
    <property type="protein sequence ID" value="MBB6100076.1"/>
    <property type="molecule type" value="Genomic_DNA"/>
</dbReference>
<proteinExistence type="inferred from homology"/>
<protein>
    <recommendedName>
        <fullName evidence="1">ATP-dependent Clp protease adapter protein ClpS</fullName>
    </recommendedName>
</protein>
<evidence type="ECO:0000259" key="2">
    <source>
        <dbReference type="Pfam" id="PF02617"/>
    </source>
</evidence>
<dbReference type="PANTHER" id="PTHR33473:SF19">
    <property type="entry name" value="ATP-DEPENDENT CLP PROTEASE ADAPTER PROTEIN CLPS"/>
    <property type="match status" value="1"/>
</dbReference>
<feature type="domain" description="Adaptor protein ClpS core" evidence="2">
    <location>
        <begin position="19"/>
        <end position="97"/>
    </location>
</feature>
<comment type="caution">
    <text evidence="3">The sequence shown here is derived from an EMBL/GenBank/DDBJ whole genome shotgun (WGS) entry which is preliminary data.</text>
</comment>
<dbReference type="HAMAP" id="MF_00302">
    <property type="entry name" value="ClpS"/>
    <property type="match status" value="1"/>
</dbReference>
<dbReference type="InterPro" id="IPR022935">
    <property type="entry name" value="ClpS"/>
</dbReference>
<keyword evidence="3" id="KW-0378">Hydrolase</keyword>
<gene>
    <name evidence="1" type="primary">clpS</name>
    <name evidence="3" type="ORF">HNR42_003541</name>
</gene>
<accession>A0A841I4Y0</accession>
<reference evidence="3 4" key="1">
    <citation type="submission" date="2020-08" db="EMBL/GenBank/DDBJ databases">
        <title>Genomic Encyclopedia of Type Strains, Phase IV (KMG-IV): sequencing the most valuable type-strain genomes for metagenomic binning, comparative biology and taxonomic classification.</title>
        <authorList>
            <person name="Goeker M."/>
        </authorList>
    </citation>
    <scope>NUCLEOTIDE SEQUENCE [LARGE SCALE GENOMIC DNA]</scope>
    <source>
        <strain evidence="3 4">DSM 21458</strain>
    </source>
</reference>
<keyword evidence="4" id="KW-1185">Reference proteome</keyword>
<name>A0A841I4Y0_9DEIO</name>
<evidence type="ECO:0000313" key="3">
    <source>
        <dbReference type="EMBL" id="MBB6100076.1"/>
    </source>
</evidence>
<dbReference type="PANTHER" id="PTHR33473">
    <property type="entry name" value="ATP-DEPENDENT CLP PROTEASE ADAPTER PROTEIN CLPS1, CHLOROPLASTIC"/>
    <property type="match status" value="1"/>
</dbReference>
<evidence type="ECO:0000256" key="1">
    <source>
        <dbReference type="HAMAP-Rule" id="MF_00302"/>
    </source>
</evidence>
<organism evidence="3 4">
    <name type="scientific">Deinobacterium chartae</name>
    <dbReference type="NCBI Taxonomy" id="521158"/>
    <lineage>
        <taxon>Bacteria</taxon>
        <taxon>Thermotogati</taxon>
        <taxon>Deinococcota</taxon>
        <taxon>Deinococci</taxon>
        <taxon>Deinococcales</taxon>
        <taxon>Deinococcaceae</taxon>
        <taxon>Deinobacterium</taxon>
    </lineage>
</organism>
<dbReference type="Pfam" id="PF02617">
    <property type="entry name" value="ClpS"/>
    <property type="match status" value="1"/>
</dbReference>
<dbReference type="NCBIfam" id="NF000672">
    <property type="entry name" value="PRK00033.1-5"/>
    <property type="match status" value="1"/>
</dbReference>
<dbReference type="GO" id="GO:0006508">
    <property type="term" value="P:proteolysis"/>
    <property type="evidence" value="ECO:0007669"/>
    <property type="project" value="UniProtKB-UniRule"/>
</dbReference>
<keyword evidence="3" id="KW-0645">Protease</keyword>
<dbReference type="SUPFAM" id="SSF54736">
    <property type="entry name" value="ClpS-like"/>
    <property type="match status" value="1"/>
</dbReference>
<dbReference type="GO" id="GO:0008233">
    <property type="term" value="F:peptidase activity"/>
    <property type="evidence" value="ECO:0007669"/>
    <property type="project" value="UniProtKB-KW"/>
</dbReference>
<dbReference type="RefSeq" id="WP_183988812.1">
    <property type="nucleotide sequence ID" value="NZ_JACHHG010000020.1"/>
</dbReference>
<dbReference type="FunFam" id="3.30.1390.10:FF:000002">
    <property type="entry name" value="ATP-dependent Clp protease adapter protein ClpS"/>
    <property type="match status" value="1"/>
</dbReference>
<dbReference type="InterPro" id="IPR003769">
    <property type="entry name" value="ClpS_core"/>
</dbReference>
<comment type="similarity">
    <text evidence="1">Belongs to the ClpS family.</text>
</comment>
<dbReference type="InterPro" id="IPR014719">
    <property type="entry name" value="Ribosomal_bL12_C/ClpS-like"/>
</dbReference>
<dbReference type="GO" id="GO:0030163">
    <property type="term" value="P:protein catabolic process"/>
    <property type="evidence" value="ECO:0007669"/>
    <property type="project" value="InterPro"/>
</dbReference>